<feature type="region of interest" description="Disordered" evidence="18">
    <location>
        <begin position="1"/>
        <end position="69"/>
    </location>
</feature>
<reference evidence="20 23" key="9">
    <citation type="journal article" date="2007" name="Science">
        <title>The Release 5.1 annotation of Drosophila melanogaster heterochromatin.</title>
        <authorList>
            <person name="Smith C.D."/>
            <person name="Shu S."/>
            <person name="Mungall C.J."/>
            <person name="Karpen G.H."/>
        </authorList>
    </citation>
    <scope>NUCLEOTIDE SEQUENCE [LARGE SCALE GENOMIC DNA]</scope>
    <source>
        <strain evidence="23">Berkeley</strain>
    </source>
</reference>
<proteinExistence type="evidence at protein level"/>
<keyword evidence="9" id="KW-0808">Transferase</keyword>
<dbReference type="FunFam" id="3.30.40.10:FF:000060">
    <property type="entry name" value="ubiquitin conjugation factor E4 B"/>
    <property type="match status" value="1"/>
</dbReference>
<keyword evidence="17" id="KW-0175">Coiled coil</keyword>
<keyword evidence="10" id="KW-0833">Ubl conjugation pathway</keyword>
<dbReference type="eggNOG" id="KOG2042">
    <property type="taxonomic scope" value="Eukaryota"/>
</dbReference>
<evidence type="ECO:0000256" key="14">
    <source>
        <dbReference type="ARBA" id="ARBA00072779"/>
    </source>
</evidence>
<dbReference type="PaxDb" id="7227-FBpp0080009"/>
<accession>Q9VK44</accession>
<dbReference type="GO" id="GO:0016567">
    <property type="term" value="P:protein ubiquitination"/>
    <property type="evidence" value="ECO:0000250"/>
    <property type="project" value="FlyBase"/>
</dbReference>
<feature type="compositionally biased region" description="Basic and acidic residues" evidence="18">
    <location>
        <begin position="24"/>
        <end position="35"/>
    </location>
</feature>
<dbReference type="PROSITE" id="PS51698">
    <property type="entry name" value="U_BOX"/>
    <property type="match status" value="1"/>
</dbReference>
<evidence type="ECO:0000256" key="9">
    <source>
        <dbReference type="ARBA" id="ARBA00022679"/>
    </source>
</evidence>
<dbReference type="UCSC" id="CG9934-RA">
    <property type="organism name" value="d. melanogaster"/>
</dbReference>
<reference evidence="20" key="14">
    <citation type="submission" date="2022-11" db="EMBL/GenBank/DDBJ databases">
        <title>Drosophila melanogaster release 4 sequence.</title>
        <authorList>
            <consortium name="Berkeley Drosophila Genome Project"/>
            <person name="Celniker S."/>
            <person name="Carlson J."/>
            <person name="Wan K."/>
            <person name="Pfeiffer B."/>
            <person name="Frise E."/>
            <person name="George R."/>
            <person name="Hoskins R."/>
            <person name="Stapleton M."/>
            <person name="Pacleb J."/>
            <person name="Park S."/>
            <person name="Svirskas R."/>
            <person name="Smith E."/>
            <person name="Yu C."/>
            <person name="Rubin G."/>
        </authorList>
    </citation>
    <scope>NUCLEOTIDE SEQUENCE</scope>
</reference>
<evidence type="ECO:0000313" key="22">
    <source>
        <dbReference type="FlyBase" id="FBgn0032467"/>
    </source>
</evidence>
<evidence type="ECO:0000256" key="2">
    <source>
        <dbReference type="ARBA" id="ARBA00004123"/>
    </source>
</evidence>
<dbReference type="Pfam" id="PF04564">
    <property type="entry name" value="U-box"/>
    <property type="match status" value="1"/>
</dbReference>
<dbReference type="Bgee" id="FBgn0032467">
    <property type="expression patterns" value="Expressed in indirect flight muscle cell (Drosophila) in body wall and 157 other cell types or tissues"/>
</dbReference>
<reference evidence="20" key="8">
    <citation type="submission" date="2006-08" db="EMBL/GenBank/DDBJ databases">
        <authorList>
            <person name="Celniker S."/>
            <person name="Carlson J."/>
            <person name="Wan K."/>
            <person name="Frise E."/>
            <person name="Hoskins R."/>
            <person name="Park S."/>
            <person name="Svirskas R."/>
            <person name="Rubin G."/>
        </authorList>
    </citation>
    <scope>NUCLEOTIDE SEQUENCE</scope>
</reference>
<evidence type="ECO:0000256" key="3">
    <source>
        <dbReference type="ARBA" id="ARBA00004496"/>
    </source>
</evidence>
<dbReference type="IntAct" id="Q9VK44">
    <property type="interactions" value="2"/>
</dbReference>
<dbReference type="FunCoup" id="Q9VK44">
    <property type="interactions" value="3049"/>
</dbReference>
<organism evidence="20 23">
    <name type="scientific">Drosophila melanogaster</name>
    <name type="common">Fruit fly</name>
    <dbReference type="NCBI Taxonomy" id="7227"/>
    <lineage>
        <taxon>Eukaryota</taxon>
        <taxon>Metazoa</taxon>
        <taxon>Ecdysozoa</taxon>
        <taxon>Arthropoda</taxon>
        <taxon>Hexapoda</taxon>
        <taxon>Insecta</taxon>
        <taxon>Pterygota</taxon>
        <taxon>Neoptera</taxon>
        <taxon>Endopterygota</taxon>
        <taxon>Diptera</taxon>
        <taxon>Brachycera</taxon>
        <taxon>Muscomorpha</taxon>
        <taxon>Ephydroidea</taxon>
        <taxon>Drosophilidae</taxon>
        <taxon>Drosophila</taxon>
        <taxon>Sophophora</taxon>
    </lineage>
</organism>
<dbReference type="SMART" id="SM00504">
    <property type="entry name" value="Ubox"/>
    <property type="match status" value="1"/>
</dbReference>
<dbReference type="EMBL" id="AY094803">
    <property type="protein sequence ID" value="AAM11156.1"/>
    <property type="molecule type" value="mRNA"/>
</dbReference>
<evidence type="ECO:0000256" key="5">
    <source>
        <dbReference type="ARBA" id="ARBA00007434"/>
    </source>
</evidence>
<evidence type="ECO:0000256" key="11">
    <source>
        <dbReference type="ARBA" id="ARBA00022990"/>
    </source>
</evidence>
<feature type="compositionally biased region" description="Acidic residues" evidence="18">
    <location>
        <begin position="12"/>
        <end position="23"/>
    </location>
</feature>
<name>Q9VK44_DROME</name>
<evidence type="ECO:0000256" key="18">
    <source>
        <dbReference type="SAM" id="MobiDB-lite"/>
    </source>
</evidence>
<sequence>MPEEEPPQKPMEEEEDDDQEQDQDQDHEQDQHEQDQQPQLAQGEIPGQQLPEQPNPDVQPQQPAESVVVTELSAEEMRARRLRTLAARSGIQCALAPLTTTPRKPTNVSGESRLVREATPGEKEVSLPTSAPAWRELSGKPDMDVEMKSVVSTPMQDVDMTTALSLPTAEATKRSVLQSCKISAGNAELSIETVVGPKKSADEQNEQLLSRLLNATWNEYGSGSIICAQSASFLEQQPHRRFDFECIVANVLMEAVLKIYNGELIEGDGVSVKADDKEFSSAKKIKSDDTEVQEILANAVATGGATASGETAAAAAGASGPIEATSSEAAGTCVAPPVLSIVATTKHHVLLYLIRCYQNYQTECSRKTPLTQPALQLAFEQVMRMTVLVLTDRIYQNLNGHMDQSALLDLMYMAKVSEPFLIDLIAHTHQDREAFDTIFSQVLRGLFAGMQRNICTSKISVQQIEWLSKLVVIKVGSVRPIADLVSRQPNFLPPICTKISGREIVKCSFLGPFLSVSLFAEENIKFAEFTTKNKLEDASSSRLRWELHSMRTNMHVVFHSLCVNASSRPKTLEYIASILRHNDRRVQFASDEKLLARDGFMINLMSVLQQLSVKIKLDRIEPNFHYYKNSLVNIEQDTKIRYSEEEYRNFLARDFSQPVENTNFQTQCWFLTLQAHHLGYLPAIQRYRQKVRAIKELQKLIDELDRTKSHWMNSRYANRNNQFKERWEKQLRKLNRSKTCCEITLLDPGLLQRCTEFYSTVCEFMLYQFEGRPIEGPFISKLPVQQLLPTDAFSALPEWYIDDIAEFILFTMQHANMDIRQGIDHSIITWLLTCVCASHLIKNPYVTAKLVEVMFVFSLKPANSVNAAMWNHELAQNALVSSLMRFYVDVETTGQSTEFYDKFTIRYHISHLFKSMWENPIHRQAVICESRVGNQFVKFVNMLMNDTTFLLDECLENLKRIHQTQQLLSDKANLSKMSAEQQQSRLTQLATDERQCRSYLTLARETVDLFHYLTSDIKEPFMRDELVDRLSSMLNFNLKQLAGPKCNDLKVKNPAKYGWEPRSLLAQIFDIYLHLDCDRFAEALAADERSFDVQICNEAASRIKRLALRSAVEVERFKALTQRAHEIYVTNLQTEDECADAPDEFKDPLMDTLMSDPVVLPSGTVMDRAIITRHLLNSCTDPFNRQPLTEDMLVANIELKQRIDAWRKEQRGKRNNC</sequence>
<dbReference type="UniPathway" id="UPA00143"/>
<comment type="pathway">
    <text evidence="4">Protein modification; protein ubiquitination.</text>
</comment>
<evidence type="ECO:0000256" key="10">
    <source>
        <dbReference type="ARBA" id="ARBA00022786"/>
    </source>
</evidence>
<dbReference type="InterPro" id="IPR045132">
    <property type="entry name" value="UBE4"/>
</dbReference>
<dbReference type="InterPro" id="IPR013083">
    <property type="entry name" value="Znf_RING/FYVE/PHD"/>
</dbReference>
<dbReference type="GO" id="GO:0034450">
    <property type="term" value="F:ubiquitin-ubiquitin ligase activity"/>
    <property type="evidence" value="ECO:0000250"/>
    <property type="project" value="FlyBase"/>
</dbReference>
<evidence type="ECO:0000256" key="17">
    <source>
        <dbReference type="SAM" id="Coils"/>
    </source>
</evidence>
<dbReference type="GO" id="GO:0005634">
    <property type="term" value="C:nucleus"/>
    <property type="evidence" value="ECO:0000318"/>
    <property type="project" value="GO_Central"/>
</dbReference>
<dbReference type="InterPro" id="IPR019474">
    <property type="entry name" value="Ub_conjug_fac_E4_core"/>
</dbReference>
<dbReference type="RefSeq" id="NP_609597.1">
    <property type="nucleotide sequence ID" value="NM_135753.4"/>
</dbReference>
<protein>
    <recommendedName>
        <fullName evidence="14">Ubiquitin conjugation factor E4 B</fullName>
        <ecNumber evidence="6">2.3.2.27</ecNumber>
    </recommendedName>
    <alternativeName>
        <fullName evidence="16">RING-type E3 ubiquitin transferase E4 B</fullName>
    </alternativeName>
    <alternativeName>
        <fullName evidence="15">Ubiquitin fusion degradation protein 2</fullName>
    </alternativeName>
</protein>
<dbReference type="Pfam" id="PF10408">
    <property type="entry name" value="Ufd2P_core"/>
    <property type="match status" value="1"/>
</dbReference>
<comment type="similarity">
    <text evidence="5">Belongs to the ubiquitin conjugation factor E4 family.</text>
</comment>
<dbReference type="CTD" id="10277"/>
<dbReference type="GO" id="GO:0005737">
    <property type="term" value="C:cytoplasm"/>
    <property type="evidence" value="ECO:0000318"/>
    <property type="project" value="GO_Central"/>
</dbReference>
<feature type="coiled-coil region" evidence="17">
    <location>
        <begin position="687"/>
        <end position="714"/>
    </location>
</feature>
<dbReference type="CDD" id="cd16658">
    <property type="entry name" value="RING-Ubox_UBE4B"/>
    <property type="match status" value="1"/>
</dbReference>
<dbReference type="OrthoDB" id="20295at2759"/>
<dbReference type="GO" id="GO:0000151">
    <property type="term" value="C:ubiquitin ligase complex"/>
    <property type="evidence" value="ECO:0007669"/>
    <property type="project" value="InterPro"/>
</dbReference>
<keyword evidence="23" id="KW-1185">Reference proteome</keyword>
<dbReference type="FlyBase" id="FBgn0032467">
    <property type="gene designation" value="Ube4B"/>
</dbReference>
<evidence type="ECO:0000256" key="8">
    <source>
        <dbReference type="ARBA" id="ARBA00022553"/>
    </source>
</evidence>
<evidence type="ECO:0000256" key="12">
    <source>
        <dbReference type="ARBA" id="ARBA00023242"/>
    </source>
</evidence>
<keyword evidence="8" id="KW-0597">Phosphoprotein</keyword>
<dbReference type="Proteomes" id="UP000000803">
    <property type="component" value="Chromosome 2L"/>
</dbReference>
<gene>
    <name evidence="20 22" type="primary">Ube4B</name>
    <name evidence="20" type="synonym">CG 9934</name>
    <name evidence="20" type="synonym">Dmel\CG9934</name>
    <name evidence="20" type="synonym">dUfd2</name>
    <name evidence="20" type="synonym">E4 B</name>
    <name evidence="20" type="synonym">UBE4B</name>
    <name evidence="20" type="synonym">Ube4b</name>
    <name evidence="20" type="synonym">ufd2</name>
    <name evidence="20" type="synonym">UFD2b</name>
    <name evidence="20 22" type="ORF">CG9934</name>
    <name evidence="20" type="ORF">Dmel_CG9934</name>
</gene>
<dbReference type="GO" id="GO:0000209">
    <property type="term" value="P:protein polyubiquitination"/>
    <property type="evidence" value="ECO:0000318"/>
    <property type="project" value="GO_Central"/>
</dbReference>
<dbReference type="EMBL" id="AE014134">
    <property type="protein sequence ID" value="ACZ94253.1"/>
    <property type="molecule type" value="Genomic_DNA"/>
</dbReference>
<dbReference type="SMR" id="Q9VK44"/>
<dbReference type="PANTHER" id="PTHR13931">
    <property type="entry name" value="UBIQUITINATION FACTOR E4"/>
    <property type="match status" value="1"/>
</dbReference>
<reference evidence="21" key="6">
    <citation type="submission" date="2002-04" db="EMBL/GenBank/DDBJ databases">
        <authorList>
            <person name="Stapleton M."/>
            <person name="Brokstein P."/>
            <person name="Hong L."/>
            <person name="Agbayani A."/>
            <person name="Carlson J."/>
            <person name="Champe M."/>
            <person name="Chavez C."/>
            <person name="Dorsett V."/>
            <person name="Dresnek D."/>
            <person name="Farfan D."/>
            <person name="Frise E."/>
            <person name="George R."/>
            <person name="Gonzalez M."/>
            <person name="Guarin H."/>
            <person name="Kronmiller B."/>
            <person name="Li P."/>
            <person name="Liao G."/>
            <person name="Miranda A."/>
            <person name="Mungall C.J."/>
            <person name="Nunoo J."/>
            <person name="Pacleb J."/>
            <person name="Paragas V."/>
            <person name="Park S."/>
            <person name="Patel S."/>
            <person name="Phouanenavong S."/>
            <person name="Wan K."/>
            <person name="Yu C."/>
            <person name="Lewis S.E."/>
            <person name="Rubin G.M."/>
            <person name="Celniker S."/>
        </authorList>
    </citation>
    <scope>NUCLEOTIDE SEQUENCE</scope>
    <source>
        <strain evidence="21">Berkeley</strain>
    </source>
</reference>
<reference evidence="23" key="3">
    <citation type="journal article" date="2002" name="Genome Biol.">
        <title>Annotation of the Drosophila melanogaster euchromatic genome: a systematic review.</title>
        <authorList>
            <person name="Misra S."/>
            <person name="Crosby M.A."/>
            <person name="Mungall C.J."/>
            <person name="Matthews B.B."/>
            <person name="Campbell K.S."/>
            <person name="Hradecky P."/>
            <person name="Huang Y."/>
            <person name="Kaminker J.S."/>
            <person name="Millburn G.H."/>
            <person name="Prochnik S.E."/>
            <person name="Smith C.D."/>
            <person name="Tupy J.L."/>
            <person name="Whitfied E.J."/>
            <person name="Bayraktaroglu L."/>
            <person name="Berman B.P."/>
            <person name="Bettencourt B.R."/>
            <person name="Celniker S.E."/>
            <person name="de Grey A.D."/>
            <person name="Drysdale R.A."/>
            <person name="Harris N.L."/>
            <person name="Richter J."/>
            <person name="Russo S."/>
            <person name="Schroeder A.J."/>
            <person name="Shu S.Q."/>
            <person name="Stapleton M."/>
            <person name="Yamada C."/>
            <person name="Ashburner M."/>
            <person name="Gelbart W.M."/>
            <person name="Rubin G.M."/>
            <person name="Lewis S.E."/>
        </authorList>
    </citation>
    <scope>GENOME REANNOTATION</scope>
    <source>
        <strain evidence="23">Berkeley</strain>
    </source>
</reference>
<keyword evidence="7" id="KW-0963">Cytoplasm</keyword>
<evidence type="ECO:0000256" key="1">
    <source>
        <dbReference type="ARBA" id="ARBA00000900"/>
    </source>
</evidence>
<dbReference type="Gene3D" id="3.30.40.10">
    <property type="entry name" value="Zinc/RING finger domain, C3HC4 (zinc finger)"/>
    <property type="match status" value="1"/>
</dbReference>
<evidence type="ECO:0000256" key="15">
    <source>
        <dbReference type="ARBA" id="ARBA00081821"/>
    </source>
</evidence>
<evidence type="ECO:0000259" key="19">
    <source>
        <dbReference type="PROSITE" id="PS51698"/>
    </source>
</evidence>
<comment type="subcellular location">
    <subcellularLocation>
        <location evidence="3">Cytoplasm</location>
    </subcellularLocation>
    <subcellularLocation>
        <location evidence="2">Nucleus</location>
    </subcellularLocation>
</comment>
<evidence type="ECO:0000256" key="16">
    <source>
        <dbReference type="ARBA" id="ARBA00083610"/>
    </source>
</evidence>
<evidence type="ECO:0000256" key="13">
    <source>
        <dbReference type="ARBA" id="ARBA00056267"/>
    </source>
</evidence>
<reference evidence="20" key="13">
    <citation type="journal article" date="2015" name="Genome Res.">
        <title>The Release 6 reference sequence of the Drosophila melanogaster genome.</title>
        <authorList>
            <person name="Hoskins R.A."/>
            <person name="Carlson J.W."/>
            <person name="Wan K.H."/>
            <person name="Park S."/>
            <person name="Mendez I."/>
            <person name="Galle S.E."/>
            <person name="Booth B.W."/>
            <person name="Pfeiffer B.D."/>
            <person name="George R.A."/>
            <person name="Svirskas R."/>
            <person name="Krzywinski M."/>
            <person name="Schein J."/>
            <person name="Accardo M.C."/>
            <person name="Damia E."/>
            <person name="Messina G."/>
            <person name="Mendez-Lago M."/>
            <person name="de Pablos B."/>
            <person name="Demakova O.V."/>
            <person name="Andreyeva E.N."/>
            <person name="Boldyreva L.V."/>
            <person name="Marra M."/>
            <person name="Carvalho A.B."/>
            <person name="Dimitri P."/>
            <person name="Villasante A."/>
            <person name="Zhimulev I.F."/>
            <person name="Rubin G.M."/>
            <person name="Karpen G.H."/>
            <person name="Celniker S.E."/>
        </authorList>
    </citation>
    <scope>NUCLEOTIDE SEQUENCE</scope>
</reference>
<evidence type="ECO:0000256" key="7">
    <source>
        <dbReference type="ARBA" id="ARBA00022490"/>
    </source>
</evidence>
<dbReference type="InterPro" id="IPR003613">
    <property type="entry name" value="Ubox_domain"/>
</dbReference>
<dbReference type="GeneID" id="34699"/>
<reference evidence="20" key="11">
    <citation type="journal article" date="2015" name="G3 (Bethesda)">
        <title>Gene Model Annotations for Drosophila melanogaster: Impact of High-Throughput Data.</title>
        <authorList>
            <consortium name="FlyBase Consortium"/>
            <person name="Matthews B.B."/>
            <person name="Dos Santos G."/>
            <person name="Crosby M.A."/>
            <person name="Emmert D.B."/>
            <person name="St Pierre S.E."/>
            <person name="Gramates L.S."/>
            <person name="Zhou P."/>
            <person name="Schroeder A.J."/>
            <person name="Falls K."/>
            <person name="Strelets V."/>
            <person name="Russo S.M."/>
            <person name="Gelbart W.M."/>
            <person name="null"/>
        </authorList>
    </citation>
    <scope>NUCLEOTIDE SEQUENCE</scope>
</reference>
<dbReference type="EC" id="2.3.2.27" evidence="6"/>
<evidence type="ECO:0000256" key="4">
    <source>
        <dbReference type="ARBA" id="ARBA00004906"/>
    </source>
</evidence>
<dbReference type="KEGG" id="dme:Dmel_CG9934"/>
<dbReference type="HOGENOM" id="CLU_003224_2_0_1"/>
<dbReference type="GO" id="GO:0036503">
    <property type="term" value="P:ERAD pathway"/>
    <property type="evidence" value="ECO:0000318"/>
    <property type="project" value="GO_Central"/>
</dbReference>
<reference evidence="20" key="15">
    <citation type="submission" date="2022-11" db="EMBL/GenBank/DDBJ databases">
        <authorList>
            <consortium name="FlyBase"/>
        </authorList>
    </citation>
    <scope>NUCLEOTIDE SEQUENCE</scope>
</reference>
<keyword evidence="11" id="KW-0007">Acetylation</keyword>
<feature type="domain" description="U-box" evidence="19">
    <location>
        <begin position="1140"/>
        <end position="1213"/>
    </location>
</feature>
<dbReference type="SUPFAM" id="SSF57850">
    <property type="entry name" value="RING/U-box"/>
    <property type="match status" value="1"/>
</dbReference>
<dbReference type="EMBL" id="AE014134">
    <property type="protein sequence ID" value="AAF53238.1"/>
    <property type="molecule type" value="Genomic_DNA"/>
</dbReference>
<feature type="compositionally biased region" description="Polar residues" evidence="18">
    <location>
        <begin position="50"/>
        <end position="64"/>
    </location>
</feature>
<dbReference type="AGR" id="FB:FBgn0032467"/>
<dbReference type="InParanoid" id="Q9VK44"/>
<dbReference type="GO" id="GO:0006511">
    <property type="term" value="P:ubiquitin-dependent protein catabolic process"/>
    <property type="evidence" value="ECO:0007669"/>
    <property type="project" value="InterPro"/>
</dbReference>
<dbReference type="GlyGen" id="Q9VK44">
    <property type="glycosylation" value="1 site"/>
</dbReference>
<reference evidence="23" key="2">
    <citation type="journal article" date="2002" name="Genome Biol.">
        <title>Finishing a whole-genome shotgun: release 3 of the Drosophila melanogaster euchromatic genome sequence.</title>
        <authorList>
            <person name="Celniker S.E."/>
            <person name="Wheeler D.A."/>
            <person name="Kronmiller B."/>
            <person name="Carlson J.W."/>
            <person name="Halpern A."/>
            <person name="Patel S."/>
            <person name="Adams M."/>
            <person name="Champe M."/>
            <person name="Dugan S.P."/>
            <person name="Frise E."/>
            <person name="Hodgson A."/>
            <person name="George R.A."/>
            <person name="Hoskins R.A."/>
            <person name="Laverty T."/>
            <person name="Muzny D.M."/>
            <person name="Nelson C.R."/>
            <person name="Pacleb J.M."/>
            <person name="Park S."/>
            <person name="Pfeiffer B.D."/>
            <person name="Richards S."/>
            <person name="Sodergren E.J."/>
            <person name="Svirskas R."/>
            <person name="Tabor P.E."/>
            <person name="Wan K."/>
            <person name="Stapleton M."/>
            <person name="Sutton G.G."/>
            <person name="Venter C."/>
            <person name="Weinstock G."/>
            <person name="Scherer S.E."/>
            <person name="Myers E.W."/>
            <person name="Gibbs R.A."/>
            <person name="Rubin G.M."/>
        </authorList>
    </citation>
    <scope>NUCLEOTIDE SEQUENCE [LARGE SCALE GENOMIC DNA]</scope>
    <source>
        <strain evidence="23">Berkeley</strain>
    </source>
</reference>
<evidence type="ECO:0000313" key="23">
    <source>
        <dbReference type="Proteomes" id="UP000000803"/>
    </source>
</evidence>
<dbReference type="STRING" id="7227.FBpp0080009"/>
<feature type="compositionally biased region" description="Basic and acidic residues" evidence="18">
    <location>
        <begin position="1"/>
        <end position="11"/>
    </location>
</feature>
<dbReference type="AlphaFoldDB" id="Q9VK44"/>
<reference evidence="20" key="12">
    <citation type="journal article" date="2015" name="G3 (Bethesda)">
        <title>Gene Model Annotations for Drosophila melanogaster: The Rule-Benders.</title>
        <authorList>
            <consortium name="FlyBase Consortium"/>
            <person name="Crosby M.A."/>
            <person name="Gramates L.S."/>
            <person name="Dos Santos G."/>
            <person name="Matthews B.B."/>
            <person name="St Pierre S.E."/>
            <person name="Zhou P."/>
            <person name="Schroeder A.J."/>
            <person name="Falls K."/>
            <person name="Emmert D.B."/>
            <person name="Russo S.M."/>
            <person name="Gelbart W.M."/>
            <person name="null"/>
        </authorList>
    </citation>
    <scope>NUCLEOTIDE SEQUENCE</scope>
</reference>
<keyword evidence="12" id="KW-0539">Nucleus</keyword>
<evidence type="ECO:0000313" key="20">
    <source>
        <dbReference type="EMBL" id="AAF53238.1"/>
    </source>
</evidence>
<dbReference type="VEuPathDB" id="VectorBase:FBgn0032467"/>
<reference evidence="20 23" key="1">
    <citation type="journal article" date="2000" name="Science">
        <title>The genome sequence of Drosophila melanogaster.</title>
        <authorList>
            <person name="Adams M.D."/>
            <person name="Celniker S.E."/>
            <person name="Holt R.A."/>
            <person name="Evans C.A."/>
            <person name="Gocayne J.D."/>
            <person name="Amanatides P.G."/>
            <person name="Scherer S.E."/>
            <person name="Li P.W."/>
            <person name="Hoskins R.A."/>
            <person name="Galle R.F."/>
            <person name="George R.A."/>
            <person name="Lewis S.E."/>
            <person name="Richards S."/>
            <person name="Ashburner M."/>
            <person name="Henderson S.N."/>
            <person name="Sutton G.G."/>
            <person name="Wortman J.R."/>
            <person name="Yandell M.D."/>
            <person name="Zhang Q."/>
            <person name="Chen L.X."/>
            <person name="Brandon R.C."/>
            <person name="Rogers Y.H."/>
            <person name="Blazej R.G."/>
            <person name="Champe M."/>
            <person name="Pfeiffer B.D."/>
            <person name="Wan K.H."/>
            <person name="Doyle C."/>
            <person name="Baxter E.G."/>
            <person name="Helt G."/>
            <person name="Nelson C.R."/>
            <person name="Gabor G.L."/>
            <person name="Abril J.F."/>
            <person name="Agbayani A."/>
            <person name="An H.J."/>
            <person name="Andrews-Pfannkoch C."/>
            <person name="Baldwin D."/>
            <person name="Ballew R.M."/>
            <person name="Basu A."/>
            <person name="Baxendale J."/>
            <person name="Bayraktaroglu L."/>
            <person name="Beasley E.M."/>
            <person name="Beeson K.Y."/>
            <person name="Benos P.V."/>
            <person name="Berman B.P."/>
            <person name="Bhandari D."/>
            <person name="Bolshakov S."/>
            <person name="Borkova D."/>
            <person name="Botchan M.R."/>
            <person name="Bouck J."/>
            <person name="Brokstein P."/>
            <person name="Brottier P."/>
            <person name="Burtis K.C."/>
            <person name="Busam D.A."/>
            <person name="Butler H."/>
            <person name="Cadieu E."/>
            <person name="Center A."/>
            <person name="Chandra I."/>
            <person name="Cherry J.M."/>
            <person name="Cawley S."/>
            <person name="Dahlke C."/>
            <person name="Davenport L.B."/>
            <person name="Davies P."/>
            <person name="de Pablos B."/>
            <person name="Delcher A."/>
            <person name="Deng Z."/>
            <person name="Mays A.D."/>
            <person name="Dew I."/>
            <person name="Dietz S.M."/>
            <person name="Dodson K."/>
            <person name="Doup L.E."/>
            <person name="Downes M."/>
            <person name="Dugan-Rocha S."/>
            <person name="Dunkov B.C."/>
            <person name="Dunn P."/>
            <person name="Durbin K.J."/>
            <person name="Evangelista C.C."/>
            <person name="Ferraz C."/>
            <person name="Ferriera S."/>
            <person name="Fleischmann W."/>
            <person name="Fosler C."/>
            <person name="Gabrielian A.E."/>
            <person name="Garg N.S."/>
            <person name="Gelbart W.M."/>
            <person name="Glasser K."/>
            <person name="Glodek A."/>
            <person name="Gong F."/>
            <person name="Gorrell J.H."/>
            <person name="Gu Z."/>
            <person name="Guan P."/>
            <person name="Harris M."/>
            <person name="Harris N.L."/>
            <person name="Harvey D."/>
            <person name="Heiman T.J."/>
            <person name="Hernandez J.R."/>
            <person name="Houck J."/>
            <person name="Hostin D."/>
            <person name="Houston K.A."/>
            <person name="Howland T.J."/>
            <person name="Wei M.H."/>
            <person name="Ibegwam C."/>
            <person name="Jalali M."/>
            <person name="Kalush F."/>
            <person name="Karpen G.H."/>
            <person name="Ke Z."/>
            <person name="Kennison J.A."/>
            <person name="Ketchum K.A."/>
            <person name="Kimmel B.E."/>
            <person name="Kodira C.D."/>
            <person name="Kraft C."/>
            <person name="Kravitz S."/>
            <person name="Kulp D."/>
            <person name="Lai Z."/>
            <person name="Lasko P."/>
            <person name="Lei Y."/>
            <person name="Levitsky A.A."/>
            <person name="Li J."/>
            <person name="Li Z."/>
            <person name="Liang Y."/>
            <person name="Lin X."/>
            <person name="Liu X."/>
            <person name="Mattei B."/>
            <person name="McIntosh T.C."/>
            <person name="McLeod M.P."/>
            <person name="McPherson D."/>
            <person name="Merkulov G."/>
            <person name="Milshina N.V."/>
            <person name="Mobarry C."/>
            <person name="Morris J."/>
            <person name="Moshrefi A."/>
            <person name="Mount S.M."/>
            <person name="Moy M."/>
            <person name="Murphy B."/>
            <person name="Murphy L."/>
            <person name="Muzny D.M."/>
            <person name="Nelson D.L."/>
            <person name="Nelson D.R."/>
            <person name="Nelson K.A."/>
            <person name="Nixon K."/>
            <person name="Nusskern D.R."/>
            <person name="Pacleb J.M."/>
            <person name="Palazzolo M."/>
            <person name="Pittman G.S."/>
            <person name="Pan S."/>
            <person name="Pollard J."/>
            <person name="Puri V."/>
            <person name="Reese M.G."/>
            <person name="Reinert K."/>
            <person name="Remington K."/>
            <person name="Saunders R.D."/>
            <person name="Scheeler F."/>
            <person name="Shen H."/>
            <person name="Shue B.C."/>
            <person name="Siden-Kiamos I."/>
            <person name="Simpson M."/>
            <person name="Skupski M.P."/>
            <person name="Smith T."/>
            <person name="Spier E."/>
            <person name="Spradling A.C."/>
            <person name="Stapleton M."/>
            <person name="Strong R."/>
            <person name="Sun E."/>
            <person name="Svirskas R."/>
            <person name="Tector C."/>
            <person name="Turner R."/>
            <person name="Venter E."/>
            <person name="Wang A.H."/>
            <person name="Wang X."/>
            <person name="Wang Z.Y."/>
            <person name="Wassarman D.A."/>
            <person name="Weinstock G.M."/>
            <person name="Weissenbach J."/>
            <person name="Williams S.M."/>
            <person name="WoodageT"/>
            <person name="Worley K.C."/>
            <person name="Wu D."/>
            <person name="Yang S."/>
            <person name="Yao Q.A."/>
            <person name="Ye J."/>
            <person name="Yeh R.F."/>
            <person name="Zaveri J.S."/>
            <person name="Zhan M."/>
            <person name="Zhang G."/>
            <person name="Zhao Q."/>
            <person name="Zheng L."/>
            <person name="Zheng X.H."/>
            <person name="Zhong F.N."/>
            <person name="Zhong W."/>
            <person name="Zhou X."/>
            <person name="Zhu S."/>
            <person name="Zhu X."/>
            <person name="Smith H.O."/>
            <person name="Gibbs R.A."/>
            <person name="Myers E.W."/>
            <person name="Rubin G.M."/>
            <person name="Venter J.C."/>
        </authorList>
    </citation>
    <scope>NUCLEOTIDE SEQUENCE [LARGE SCALE GENOMIC DNA]</scope>
    <source>
        <strain evidence="23">Berkeley</strain>
    </source>
</reference>
<keyword evidence="24" id="KW-1267">Proteomics identification</keyword>
<reference evidence="20 23" key="7">
    <citation type="journal article" date="2005" name="PLoS Comput. Biol.">
        <title>Combined evidence annotation of transposable elements in genome sequences.</title>
        <authorList>
            <person name="Quesneville H."/>
            <person name="Bergman C.M."/>
            <person name="Andrieu O."/>
            <person name="Autard D."/>
            <person name="Nouaud D."/>
            <person name="Ashburner M."/>
            <person name="Anxolabehere D."/>
        </authorList>
    </citation>
    <scope>NUCLEOTIDE SEQUENCE [LARGE SCALE GENOMIC DNA]</scope>
    <source>
        <strain evidence="23">Berkeley</strain>
    </source>
</reference>
<dbReference type="PANTHER" id="PTHR13931:SF2">
    <property type="entry name" value="UBIQUITIN CONJUGATION FACTOR E4 B"/>
    <property type="match status" value="1"/>
</dbReference>
<reference evidence="23" key="4">
    <citation type="journal article" date="2002" name="Genome Biol.">
        <title>The transposable elements of the Drosophila melanogaster euchromatin: a genomics perspective.</title>
        <authorList>
            <person name="Kaminker J.S."/>
            <person name="Bergman C.M."/>
            <person name="Kronmiller B."/>
            <person name="Carlson J."/>
            <person name="Svirskas R."/>
            <person name="Patel S."/>
            <person name="Frise E."/>
            <person name="Wheeler D.A."/>
            <person name="Lewis S.E."/>
            <person name="Rubin G.M."/>
            <person name="Ashburner M."/>
            <person name="Celniker S.E."/>
        </authorList>
    </citation>
    <scope>NUCLEOTIDE SEQUENCE [LARGE SCALE GENOMIC DNA]</scope>
    <source>
        <strain evidence="23">Berkeley</strain>
    </source>
</reference>
<dbReference type="RefSeq" id="NP_001162967.1">
    <property type="nucleotide sequence ID" value="NM_001169496.2"/>
</dbReference>
<comment type="function">
    <text evidence="13">Ubiquitin-protein ligase that probably functions as an E3 ligase in conjunction with specific E1 and E2 ligases. May also function as an E4 ligase mediating the assembly of polyubiquitin chains on substrates ubiquitinated by another E3 ubiquitin ligase. May regulate myosin assembly in striated muscles together with STUB1 and VCP/p97 by targeting myosin chaperone UNC45B for proteasomal degradation.</text>
</comment>
<reference evidence="20 23" key="10">
    <citation type="journal article" date="2007" name="Science">
        <title>Sequence finishing and mapping of Drosophila melanogaster heterochromatin.</title>
        <authorList>
            <person name="Hoskins R.A."/>
            <person name="Carlson J.W."/>
            <person name="Kennedy C."/>
            <person name="Acevedo D."/>
            <person name="Evans-Holm M."/>
            <person name="Frise E."/>
            <person name="Wan K.H."/>
            <person name="Park S."/>
            <person name="Mendez-Lago M."/>
            <person name="Rossi F."/>
            <person name="Villasante A."/>
            <person name="Dimitri P."/>
            <person name="Karpen G.H."/>
            <person name="Celniker S.E."/>
        </authorList>
    </citation>
    <scope>NUCLEOTIDE SEQUENCE [LARGE SCALE GENOMIC DNA]</scope>
    <source>
        <strain evidence="23">Berkeley</strain>
    </source>
</reference>
<dbReference type="ExpressionAtlas" id="Q9VK44">
    <property type="expression patterns" value="baseline and differential"/>
</dbReference>
<feature type="region of interest" description="Disordered" evidence="18">
    <location>
        <begin position="117"/>
        <end position="137"/>
    </location>
</feature>
<reference evidence="20 23" key="5">
    <citation type="journal article" date="2002" name="Genome Biol.">
        <title>Heterochromatic sequences in a Drosophila whole-genome shotgun assembly.</title>
        <authorList>
            <person name="Hoskins R.A."/>
            <person name="Smith C.D."/>
            <person name="Carlson J.W."/>
            <person name="Carvalho A.B."/>
            <person name="Halpern A."/>
            <person name="Kaminker J.S."/>
            <person name="Kennedy C."/>
            <person name="Mungall C.J."/>
            <person name="Sullivan B.A."/>
            <person name="Sutton G.G."/>
            <person name="Yasuhara J.C."/>
            <person name="Wakimoto B.T."/>
            <person name="Myers E.W."/>
            <person name="Celniker S.E."/>
            <person name="Rubin G.M."/>
            <person name="Karpen G.H."/>
        </authorList>
    </citation>
    <scope>NUCLEOTIDE SEQUENCE [LARGE SCALE GENOMIC DNA]</scope>
    <source>
        <strain evidence="23">Berkeley</strain>
    </source>
</reference>
<dbReference type="OMA" id="DRTKPHW"/>
<evidence type="ECO:0000313" key="21">
    <source>
        <dbReference type="EMBL" id="AAM11156.1"/>
    </source>
</evidence>
<comment type="catalytic activity">
    <reaction evidence="1">
        <text>S-ubiquitinyl-[E2 ubiquitin-conjugating enzyme]-L-cysteine + [acceptor protein]-L-lysine = [E2 ubiquitin-conjugating enzyme]-L-cysteine + N(6)-ubiquitinyl-[acceptor protein]-L-lysine.</text>
        <dbReference type="EC" id="2.3.2.27"/>
    </reaction>
</comment>
<evidence type="ECO:0007829" key="24">
    <source>
        <dbReference type="PeptideAtlas" id="Q9VK44"/>
    </source>
</evidence>
<dbReference type="BioGRID-ORCS" id="34699">
    <property type="hits" value="0 hits in 1 CRISPR screen"/>
</dbReference>
<evidence type="ECO:0000256" key="6">
    <source>
        <dbReference type="ARBA" id="ARBA00012483"/>
    </source>
</evidence>